<keyword evidence="5" id="KW-0472">Membrane</keyword>
<comment type="caution">
    <text evidence="6">The sequence shown here is derived from an EMBL/GenBank/DDBJ whole genome shotgun (WGS) entry which is preliminary data.</text>
</comment>
<keyword evidence="5" id="KW-1133">Transmembrane helix</keyword>
<keyword evidence="7" id="KW-1185">Reference proteome</keyword>
<keyword evidence="2" id="KW-0378">Hydrolase</keyword>
<evidence type="ECO:0000256" key="3">
    <source>
        <dbReference type="ARBA" id="ARBA00022807"/>
    </source>
</evidence>
<dbReference type="Pfam" id="PF04203">
    <property type="entry name" value="Sortase"/>
    <property type="match status" value="1"/>
</dbReference>
<protein>
    <recommendedName>
        <fullName evidence="8">Sortase</fullName>
    </recommendedName>
</protein>
<evidence type="ECO:0000313" key="7">
    <source>
        <dbReference type="Proteomes" id="UP000257055"/>
    </source>
</evidence>
<dbReference type="NCBIfam" id="TIGR01076">
    <property type="entry name" value="sortase_fam"/>
    <property type="match status" value="1"/>
</dbReference>
<dbReference type="GO" id="GO:0006508">
    <property type="term" value="P:proteolysis"/>
    <property type="evidence" value="ECO:0007669"/>
    <property type="project" value="UniProtKB-KW"/>
</dbReference>
<organism evidence="6 7">
    <name type="scientific">Listeria kieliensis</name>
    <dbReference type="NCBI Taxonomy" id="1621700"/>
    <lineage>
        <taxon>Bacteria</taxon>
        <taxon>Bacillati</taxon>
        <taxon>Bacillota</taxon>
        <taxon>Bacilli</taxon>
        <taxon>Bacillales</taxon>
        <taxon>Listeriaceae</taxon>
        <taxon>Listeria</taxon>
    </lineage>
</organism>
<evidence type="ECO:0000256" key="2">
    <source>
        <dbReference type="ARBA" id="ARBA00022801"/>
    </source>
</evidence>
<dbReference type="Gene3D" id="2.40.260.10">
    <property type="entry name" value="Sortase"/>
    <property type="match status" value="1"/>
</dbReference>
<feature type="active site" description="Proton donor/acceptor" evidence="4">
    <location>
        <position position="124"/>
    </location>
</feature>
<feature type="active site" description="Acyl-thioester intermediate" evidence="4">
    <location>
        <position position="185"/>
    </location>
</feature>
<keyword evidence="3" id="KW-0788">Thiol protease</keyword>
<proteinExistence type="predicted"/>
<evidence type="ECO:0000256" key="4">
    <source>
        <dbReference type="PIRSR" id="PIRSR605754-1"/>
    </source>
</evidence>
<keyword evidence="1" id="KW-0645">Protease</keyword>
<dbReference type="Proteomes" id="UP000257055">
    <property type="component" value="Unassembled WGS sequence"/>
</dbReference>
<dbReference type="GO" id="GO:0008234">
    <property type="term" value="F:cysteine-type peptidase activity"/>
    <property type="evidence" value="ECO:0007669"/>
    <property type="project" value="UniProtKB-KW"/>
</dbReference>
<name>A0A3D8TT68_9LIST</name>
<accession>A0A3D8TT68</accession>
<keyword evidence="5" id="KW-0812">Transmembrane</keyword>
<dbReference type="InterPro" id="IPR042007">
    <property type="entry name" value="Sortase_A"/>
</dbReference>
<dbReference type="CDD" id="cd06165">
    <property type="entry name" value="Sortase_A"/>
    <property type="match status" value="1"/>
</dbReference>
<gene>
    <name evidence="6" type="ORF">UR08_08590</name>
</gene>
<evidence type="ECO:0000256" key="1">
    <source>
        <dbReference type="ARBA" id="ARBA00022670"/>
    </source>
</evidence>
<feature type="transmembrane region" description="Helical" evidence="5">
    <location>
        <begin position="241"/>
        <end position="259"/>
    </location>
</feature>
<evidence type="ECO:0000256" key="5">
    <source>
        <dbReference type="SAM" id="Phobius"/>
    </source>
</evidence>
<feature type="transmembrane region" description="Helical" evidence="5">
    <location>
        <begin position="6"/>
        <end position="26"/>
    </location>
</feature>
<sequence length="268" mass="30519">MRNKGLFWLFISCLVLALYFLLAPFAKDYIWLIKSNPTSSVQPLKPSAWSPSQEVYENIHPPSLAAVLKANPPKEGAWGRVIAPQVKMDVSIYQMPTQANLLVGAATFYPDQVLGEGNTVLLGHHVQNPTSLFSPLTRIKERASIYLETDSKLQRYQVITKKVIPETDLTMIQKKKEPYLTLITCDTYRATTKRLIIQAKLVKEVAKVNKNKNTMQCDYEKQIRNLEAQHQQLVMKKTMSFILFGILLLGSGSGVFLYWKKIEEQEDN</sequence>
<evidence type="ECO:0000313" key="6">
    <source>
        <dbReference type="EMBL" id="RDX01006.1"/>
    </source>
</evidence>
<dbReference type="InterPro" id="IPR023365">
    <property type="entry name" value="Sortase_dom-sf"/>
</dbReference>
<dbReference type="RefSeq" id="WP_115753258.1">
    <property type="nucleotide sequence ID" value="NZ_LARY01000002.1"/>
</dbReference>
<evidence type="ECO:0008006" key="8">
    <source>
        <dbReference type="Google" id="ProtNLM"/>
    </source>
</evidence>
<dbReference type="SUPFAM" id="SSF63817">
    <property type="entry name" value="Sortase"/>
    <property type="match status" value="1"/>
</dbReference>
<dbReference type="InterPro" id="IPR005754">
    <property type="entry name" value="Sortase"/>
</dbReference>
<dbReference type="EMBL" id="LARY01000002">
    <property type="protein sequence ID" value="RDX01006.1"/>
    <property type="molecule type" value="Genomic_DNA"/>
</dbReference>
<reference evidence="7" key="1">
    <citation type="submission" date="2015-04" db="EMBL/GenBank/DDBJ databases">
        <authorList>
            <person name="Schardt J."/>
            <person name="Mueller-Herbst S."/>
            <person name="Scherer S."/>
            <person name="Huptas C."/>
        </authorList>
    </citation>
    <scope>NUCLEOTIDE SEQUENCE [LARGE SCALE GENOMIC DNA]</scope>
    <source>
        <strain evidence="7">Kiel-L1</strain>
    </source>
</reference>
<dbReference type="AlphaFoldDB" id="A0A3D8TT68"/>